<evidence type="ECO:0000313" key="3">
    <source>
        <dbReference type="Proteomes" id="UP001165740"/>
    </source>
</evidence>
<keyword evidence="3" id="KW-1185">Reference proteome</keyword>
<dbReference type="InterPro" id="IPR007110">
    <property type="entry name" value="Ig-like_dom"/>
</dbReference>
<proteinExistence type="predicted"/>
<gene>
    <name evidence="4" type="primary">LOC106075276</name>
</gene>
<dbReference type="SUPFAM" id="SSF48726">
    <property type="entry name" value="Immunoglobulin"/>
    <property type="match status" value="1"/>
</dbReference>
<dbReference type="InterPro" id="IPR036179">
    <property type="entry name" value="Ig-like_dom_sf"/>
</dbReference>
<sequence>MTLFLVVITLTLLESRAELNYEIVSYHEHRPILNLRQVGPEDNFVAICNYARFSRIPVDHYIISISMQRKTIVDDTYQTIAQYDPFLTEELGKYAYVPTDRRWFYKFSGQASFFNKKYMQIVLNATNAGYRDAGFYRCKMTPENSENPWLSDIFELETRAPLIVSIHSVGPGNSFTAHCDKSMFASSPNKVIVSLELQYRDLGSNDSFRTLARNPSKNPNWFIPVGRKWKVYFDQTFAEHDTSSALGITLTVGDAGCEDAGEYRCARLVQGATAYEFSDVYKLIAKEPFLLNDLIVTPKSNFGPFASLSHFGDTVTMECRYRGPKYLKHQWKIDEGRSLDDVFGQNYAYPKGQAILTKDSDNCSTYFYSKNLIFRIKTTLNVTYYCAVDNNGEESSVHFTVLVSQDGLRSYNEMMNAAATNENPIIDFPLPSAIIATILLYMKSTTITV</sequence>
<name>A0A9W2ZCD2_BIOGL</name>
<dbReference type="OrthoDB" id="10278431at2759"/>
<dbReference type="AlphaFoldDB" id="A0A9W2ZCD2"/>
<feature type="domain" description="Ig-like" evidence="2">
    <location>
        <begin position="298"/>
        <end position="400"/>
    </location>
</feature>
<dbReference type="Proteomes" id="UP001165740">
    <property type="component" value="Chromosome 18"/>
</dbReference>
<protein>
    <submittedName>
        <fullName evidence="4">Uncharacterized protein LOC106075276</fullName>
    </submittedName>
</protein>
<evidence type="ECO:0000259" key="2">
    <source>
        <dbReference type="PROSITE" id="PS50835"/>
    </source>
</evidence>
<feature type="signal peptide" evidence="1">
    <location>
        <begin position="1"/>
        <end position="17"/>
    </location>
</feature>
<dbReference type="GeneID" id="106075276"/>
<organism evidence="3 4">
    <name type="scientific">Biomphalaria glabrata</name>
    <name type="common">Bloodfluke planorb</name>
    <name type="synonym">Freshwater snail</name>
    <dbReference type="NCBI Taxonomy" id="6526"/>
    <lineage>
        <taxon>Eukaryota</taxon>
        <taxon>Metazoa</taxon>
        <taxon>Spiralia</taxon>
        <taxon>Lophotrochozoa</taxon>
        <taxon>Mollusca</taxon>
        <taxon>Gastropoda</taxon>
        <taxon>Heterobranchia</taxon>
        <taxon>Euthyneura</taxon>
        <taxon>Panpulmonata</taxon>
        <taxon>Hygrophila</taxon>
        <taxon>Lymnaeoidea</taxon>
        <taxon>Planorbidae</taxon>
        <taxon>Biomphalaria</taxon>
    </lineage>
</organism>
<accession>A0A9W2ZCD2</accession>
<dbReference type="PROSITE" id="PS50835">
    <property type="entry name" value="IG_LIKE"/>
    <property type="match status" value="1"/>
</dbReference>
<evidence type="ECO:0000256" key="1">
    <source>
        <dbReference type="SAM" id="SignalP"/>
    </source>
</evidence>
<dbReference type="RefSeq" id="XP_055872623.1">
    <property type="nucleotide sequence ID" value="XM_056016648.1"/>
</dbReference>
<evidence type="ECO:0000313" key="4">
    <source>
        <dbReference type="RefSeq" id="XP_055872623.1"/>
    </source>
</evidence>
<reference evidence="4" key="1">
    <citation type="submission" date="2025-08" db="UniProtKB">
        <authorList>
            <consortium name="RefSeq"/>
        </authorList>
    </citation>
    <scope>IDENTIFICATION</scope>
</reference>
<feature type="chain" id="PRO_5040920916" evidence="1">
    <location>
        <begin position="18"/>
        <end position="449"/>
    </location>
</feature>
<keyword evidence="1" id="KW-0732">Signal</keyword>